<dbReference type="SUPFAM" id="SSF51905">
    <property type="entry name" value="FAD/NAD(P)-binding domain"/>
    <property type="match status" value="1"/>
</dbReference>
<reference evidence="8 9" key="1">
    <citation type="submission" date="2015-11" db="EMBL/GenBank/DDBJ databases">
        <title>Genomic analysis of 38 Legionella species identifies large and diverse effector repertoires.</title>
        <authorList>
            <person name="Burstein D."/>
            <person name="Amaro F."/>
            <person name="Zusman T."/>
            <person name="Lifshitz Z."/>
            <person name="Cohen O."/>
            <person name="Gilbert J.A."/>
            <person name="Pupko T."/>
            <person name="Shuman H.A."/>
            <person name="Segal G."/>
        </authorList>
    </citation>
    <scope>NUCLEOTIDE SEQUENCE [LARGE SCALE GENOMIC DNA]</scope>
    <source>
        <strain evidence="8 9">ATCC 49505</strain>
    </source>
</reference>
<dbReference type="SUPFAM" id="SSF52833">
    <property type="entry name" value="Thioredoxin-like"/>
    <property type="match status" value="1"/>
</dbReference>
<name>A0A0W0VJA9_9GAMM</name>
<dbReference type="STRING" id="45068.Llon_1808"/>
<dbReference type="PATRIC" id="fig|45068.5.peg.1967"/>
<dbReference type="OrthoDB" id="8672648at2"/>
<dbReference type="RefSeq" id="WP_058529791.1">
    <property type="nucleotide sequence ID" value="NZ_CAAAHZ010000009.1"/>
</dbReference>
<proteinExistence type="inferred from homology"/>
<evidence type="ECO:0000256" key="5">
    <source>
        <dbReference type="ARBA" id="ARBA00022827"/>
    </source>
</evidence>
<sequence>MRNSLDVLVVGAGPVGLFCANELIRHGLNCRIIDKKATLSDKSKALGIHIRTLDVFKDCGFFEPVVEHGLAVEGMLIRSQGKDLVNVSFKDIPANHHFLIDLPQDKTERILYEGLQAKSLDVEWQTELLSFSEEGSTVRARVRNHAGEEEEIECSWLIACDGAHSTVRQIANMPFIGGEYQQNWWLADLFIDWKLPENRMILYLSAKGPLACFPMGQKRYRIVMTAPSQNEQDPDISDIREEFKARTSHEEAALSNPRWITKFYIHYRQVKHYRQKHVFFAGDAAHIHSPLGGQGLNTGIQDIYNLVWKLALVHKGLAKEALLDSYHEERYPIGREVLKKTDILTRAVIIKNPLAITLRNACLSFLMSFKAIKKKFIKQAAELDISYAGSPIVSESGRNKQFSAGYFLLDFSLMNMKTQSMQPLSEIVRGTKHHLLLFAGKNSADVSILADAIRQVHEQFEKIVSTHLILSHDIVYPDCPAAVWLDEKQEVHRDYAIEQPMAVLLRPDKYIGLLQLPVNTQALIRYLKQWFIPKSQGS</sequence>
<protein>
    <recommendedName>
        <fullName evidence="3">Alkyl hydroperoxide reductase subunit F</fullName>
    </recommendedName>
</protein>
<keyword evidence="8" id="KW-0560">Oxidoreductase</keyword>
<evidence type="ECO:0000256" key="1">
    <source>
        <dbReference type="ARBA" id="ARBA00001974"/>
    </source>
</evidence>
<dbReference type="AlphaFoldDB" id="A0A0W0VJA9"/>
<dbReference type="PANTHER" id="PTHR43004:SF19">
    <property type="entry name" value="BINDING MONOOXYGENASE, PUTATIVE (JCVI)-RELATED"/>
    <property type="match status" value="1"/>
</dbReference>
<feature type="domain" description="FAD-binding" evidence="7">
    <location>
        <begin position="5"/>
        <end position="340"/>
    </location>
</feature>
<dbReference type="InterPro" id="IPR036188">
    <property type="entry name" value="FAD/NAD-bd_sf"/>
</dbReference>
<dbReference type="InterPro" id="IPR002938">
    <property type="entry name" value="FAD-bd"/>
</dbReference>
<dbReference type="Proteomes" id="UP000054997">
    <property type="component" value="Unassembled WGS sequence"/>
</dbReference>
<dbReference type="Gene3D" id="3.30.70.2450">
    <property type="match status" value="1"/>
</dbReference>
<dbReference type="InterPro" id="IPR050641">
    <property type="entry name" value="RIFMO-like"/>
</dbReference>
<organism evidence="8 9">
    <name type="scientific">Legionella londiniensis</name>
    <dbReference type="NCBI Taxonomy" id="45068"/>
    <lineage>
        <taxon>Bacteria</taxon>
        <taxon>Pseudomonadati</taxon>
        <taxon>Pseudomonadota</taxon>
        <taxon>Gammaproteobacteria</taxon>
        <taxon>Legionellales</taxon>
        <taxon>Legionellaceae</taxon>
        <taxon>Legionella</taxon>
    </lineage>
</organism>
<dbReference type="PRINTS" id="PR00420">
    <property type="entry name" value="RNGMNOXGNASE"/>
</dbReference>
<comment type="similarity">
    <text evidence="2">Belongs to the PheA/TfdB FAD monooxygenase family.</text>
</comment>
<dbReference type="Pfam" id="PF01494">
    <property type="entry name" value="FAD_binding_3"/>
    <property type="match status" value="1"/>
</dbReference>
<keyword evidence="9" id="KW-1185">Reference proteome</keyword>
<evidence type="ECO:0000256" key="2">
    <source>
        <dbReference type="ARBA" id="ARBA00007801"/>
    </source>
</evidence>
<comment type="cofactor">
    <cofactor evidence="1">
        <name>FAD</name>
        <dbReference type="ChEBI" id="CHEBI:57692"/>
    </cofactor>
</comment>
<comment type="function">
    <text evidence="6">Serves to protect the cell against DNA damage by alkyl hydroperoxides. It can use either NADH or NADPH as electron donor for direct reduction of redox dyes or of alkyl hydroperoxides when combined with the AhpC protein.</text>
</comment>
<comment type="caution">
    <text evidence="8">The sequence shown here is derived from an EMBL/GenBank/DDBJ whole genome shotgun (WGS) entry which is preliminary data.</text>
</comment>
<keyword evidence="5" id="KW-0274">FAD</keyword>
<evidence type="ECO:0000259" key="7">
    <source>
        <dbReference type="Pfam" id="PF01494"/>
    </source>
</evidence>
<dbReference type="InterPro" id="IPR036249">
    <property type="entry name" value="Thioredoxin-like_sf"/>
</dbReference>
<dbReference type="GO" id="GO:0071949">
    <property type="term" value="F:FAD binding"/>
    <property type="evidence" value="ECO:0007669"/>
    <property type="project" value="InterPro"/>
</dbReference>
<dbReference type="EMBL" id="LNYK01000030">
    <property type="protein sequence ID" value="KTD20187.1"/>
    <property type="molecule type" value="Genomic_DNA"/>
</dbReference>
<keyword evidence="4" id="KW-0285">Flavoprotein</keyword>
<accession>A0A0W0VJA9</accession>
<evidence type="ECO:0000256" key="4">
    <source>
        <dbReference type="ARBA" id="ARBA00022630"/>
    </source>
</evidence>
<dbReference type="PANTHER" id="PTHR43004">
    <property type="entry name" value="TRK SYSTEM POTASSIUM UPTAKE PROTEIN"/>
    <property type="match status" value="1"/>
</dbReference>
<evidence type="ECO:0000313" key="8">
    <source>
        <dbReference type="EMBL" id="KTD20187.1"/>
    </source>
</evidence>
<gene>
    <name evidence="8" type="ORF">Llon_1808</name>
</gene>
<evidence type="ECO:0000313" key="9">
    <source>
        <dbReference type="Proteomes" id="UP000054997"/>
    </source>
</evidence>
<evidence type="ECO:0000256" key="3">
    <source>
        <dbReference type="ARBA" id="ARBA00020059"/>
    </source>
</evidence>
<dbReference type="Gene3D" id="3.50.50.60">
    <property type="entry name" value="FAD/NAD(P)-binding domain"/>
    <property type="match status" value="1"/>
</dbReference>
<evidence type="ECO:0000256" key="6">
    <source>
        <dbReference type="ARBA" id="ARBA00024806"/>
    </source>
</evidence>
<dbReference type="GO" id="GO:0016709">
    <property type="term" value="F:oxidoreductase activity, acting on paired donors, with incorporation or reduction of molecular oxygen, NAD(P)H as one donor, and incorporation of one atom of oxygen"/>
    <property type="evidence" value="ECO:0007669"/>
    <property type="project" value="UniProtKB-ARBA"/>
</dbReference>